<evidence type="ECO:0000313" key="2">
    <source>
        <dbReference type="Proteomes" id="UP000245533"/>
    </source>
</evidence>
<evidence type="ECO:0000313" key="1">
    <source>
        <dbReference type="EMBL" id="PWN06906.1"/>
    </source>
</evidence>
<dbReference type="AlphaFoldDB" id="A0A316U1N5"/>
<gene>
    <name evidence="1" type="ORF">DDZ15_06430</name>
</gene>
<protein>
    <recommendedName>
        <fullName evidence="3">DNA-binding beta-propeller fold protein YncE</fullName>
    </recommendedName>
</protein>
<dbReference type="Gene3D" id="2.130.10.10">
    <property type="entry name" value="YVTN repeat-like/Quinoprotein amine dehydrogenase"/>
    <property type="match status" value="2"/>
</dbReference>
<evidence type="ECO:0008006" key="3">
    <source>
        <dbReference type="Google" id="ProtNLM"/>
    </source>
</evidence>
<dbReference type="EMBL" id="QGGB01000005">
    <property type="protein sequence ID" value="PWN06906.1"/>
    <property type="molecule type" value="Genomic_DNA"/>
</dbReference>
<dbReference type="InterPro" id="IPR015943">
    <property type="entry name" value="WD40/YVTN_repeat-like_dom_sf"/>
</dbReference>
<dbReference type="PANTHER" id="PTHR47197:SF3">
    <property type="entry name" value="DIHYDRO-HEME D1 DEHYDROGENASE"/>
    <property type="match status" value="1"/>
</dbReference>
<dbReference type="OrthoDB" id="55891at2"/>
<name>A0A316U1N5_9BACT</name>
<reference evidence="1 2" key="1">
    <citation type="submission" date="2018-05" db="EMBL/GenBank/DDBJ databases">
        <title>Rhodohalobacter halophilus gen. nov., sp. nov., a moderately halophilic member of the family Balneolaceae.</title>
        <authorList>
            <person name="Liu Z.-W."/>
        </authorList>
    </citation>
    <scope>NUCLEOTIDE SEQUENCE [LARGE SCALE GENOMIC DNA]</scope>
    <source>
        <strain evidence="1 2">8A47</strain>
    </source>
</reference>
<comment type="caution">
    <text evidence="1">The sequence shown here is derived from an EMBL/GenBank/DDBJ whole genome shotgun (WGS) entry which is preliminary data.</text>
</comment>
<organism evidence="1 2">
    <name type="scientific">Rhodohalobacter mucosus</name>
    <dbReference type="NCBI Taxonomy" id="2079485"/>
    <lineage>
        <taxon>Bacteria</taxon>
        <taxon>Pseudomonadati</taxon>
        <taxon>Balneolota</taxon>
        <taxon>Balneolia</taxon>
        <taxon>Balneolales</taxon>
        <taxon>Balneolaceae</taxon>
        <taxon>Rhodohalobacter</taxon>
    </lineage>
</organism>
<sequence>MAASVLLMFSAEAFGQSYSFYVASESEDQVSLITFDANEAKAAIDKVITVGEFPTETEGPHGLGVDPSGDYWYVSMGHGMPYGHLYKYETGTDRLITRTELGMFPASLDVSEQTGWVYVVNFNLHGDHVPSSLSVVDGESMAEIERIETGIMPHGSRLSPDGTRQYHTSMMTDELFEMDAFGLAVNRVLNLNGEEQRNHASAAMEMDHSGHPMMSEPVVKPTWASPSPNRPEVYVAGNGNDRIYVVNTDSWAVERVLESPGRGPYNLEPTPDGKKLVVSYKGEGATGIWDIETGEQLAKIKNSRMVTHGVVISPDNRYAFISVEGIGGEPGSVDIIDLETHELVDVVEVGKQAGGIAFWKLETNN</sequence>
<keyword evidence="2" id="KW-1185">Reference proteome</keyword>
<accession>A0A316U1N5</accession>
<dbReference type="PANTHER" id="PTHR47197">
    <property type="entry name" value="PROTEIN NIRF"/>
    <property type="match status" value="1"/>
</dbReference>
<dbReference type="InterPro" id="IPR051200">
    <property type="entry name" value="Host-pathogen_enzymatic-act"/>
</dbReference>
<dbReference type="SUPFAM" id="SSF51004">
    <property type="entry name" value="C-terminal (heme d1) domain of cytochrome cd1-nitrite reductase"/>
    <property type="match status" value="1"/>
</dbReference>
<dbReference type="InterPro" id="IPR011048">
    <property type="entry name" value="Haem_d1_sf"/>
</dbReference>
<proteinExistence type="predicted"/>
<dbReference type="Proteomes" id="UP000245533">
    <property type="component" value="Unassembled WGS sequence"/>
</dbReference>